<dbReference type="InterPro" id="IPR036047">
    <property type="entry name" value="F-box-like_dom_sf"/>
</dbReference>
<dbReference type="eggNOG" id="ENOG502RRA8">
    <property type="taxonomic scope" value="Eukaryota"/>
</dbReference>
<sequence>MWSIPKDILEAEILCRLPIKSLLRFKCVSKEWHCLISDPKFALYRQKKQGEIDNNNTIHQRVLVLAISPDRLQSLHCLTRCITELNFNFPFESIPNVIIGSCNGLVCMALHGCKDFFIYNPSTRAHKKLPDPDISLGSPYLYGFGYDSSTDDYKVLAVSCLRVLLKVFSMKAFSWRDVHYNLGVKLFYGTESPPKGCLFNGALHWLVSGFHFGSQDPVIIAFDLAEEKFCRVGEACHPRSVSLGVVGGCLSLNVCCSNCVDKTTDFELWVMKQYGVHSSWERLTKIDNDIMVRYHGSLVTLCTATGTDGGDEIIMINKWREFISCNLNERTLEEIYRPNFDWCETVSYTESILSPNVL</sequence>
<reference evidence="2 3" key="1">
    <citation type="submission" date="2014-04" db="EMBL/GenBank/DDBJ databases">
        <authorList>
            <consortium name="International Citrus Genome Consortium"/>
            <person name="Gmitter F."/>
            <person name="Chen C."/>
            <person name="Farmerie W."/>
            <person name="Harkins T."/>
            <person name="Desany B."/>
            <person name="Mohiuddin M."/>
            <person name="Kodira C."/>
            <person name="Borodovsky M."/>
            <person name="Lomsadze A."/>
            <person name="Burns P."/>
            <person name="Jenkins J."/>
            <person name="Prochnik S."/>
            <person name="Shu S."/>
            <person name="Chapman J."/>
            <person name="Pitluck S."/>
            <person name="Schmutz J."/>
            <person name="Rokhsar D."/>
        </authorList>
    </citation>
    <scope>NUCLEOTIDE SEQUENCE</scope>
</reference>
<gene>
    <name evidence="2" type="ORF">CISIN_1g040165mg</name>
</gene>
<dbReference type="Pfam" id="PF00646">
    <property type="entry name" value="F-box"/>
    <property type="match status" value="1"/>
</dbReference>
<dbReference type="CDD" id="cd22157">
    <property type="entry name" value="F-box_AtFBW1-like"/>
    <property type="match status" value="1"/>
</dbReference>
<dbReference type="SMR" id="A0A067FAD6"/>
<dbReference type="SUPFAM" id="SSF81383">
    <property type="entry name" value="F-box domain"/>
    <property type="match status" value="1"/>
</dbReference>
<evidence type="ECO:0000313" key="2">
    <source>
        <dbReference type="EMBL" id="KDO60442.1"/>
    </source>
</evidence>
<dbReference type="PANTHER" id="PTHR31672">
    <property type="entry name" value="BNACNNG10540D PROTEIN"/>
    <property type="match status" value="1"/>
</dbReference>
<dbReference type="Proteomes" id="UP000027120">
    <property type="component" value="Unassembled WGS sequence"/>
</dbReference>
<dbReference type="PANTHER" id="PTHR31672:SF13">
    <property type="entry name" value="F-BOX PROTEIN CPR30-LIKE"/>
    <property type="match status" value="1"/>
</dbReference>
<protein>
    <recommendedName>
        <fullName evidence="1">F-box domain-containing protein</fullName>
    </recommendedName>
</protein>
<evidence type="ECO:0000259" key="1">
    <source>
        <dbReference type="SMART" id="SM00256"/>
    </source>
</evidence>
<dbReference type="STRING" id="2711.A0A067FAD6"/>
<dbReference type="InterPro" id="IPR013187">
    <property type="entry name" value="F-box-assoc_dom_typ3"/>
</dbReference>
<proteinExistence type="predicted"/>
<dbReference type="InterPro" id="IPR001810">
    <property type="entry name" value="F-box_dom"/>
</dbReference>
<dbReference type="InterPro" id="IPR050796">
    <property type="entry name" value="SCF_F-box_component"/>
</dbReference>
<organism evidence="2 3">
    <name type="scientific">Citrus sinensis</name>
    <name type="common">Sweet orange</name>
    <name type="synonym">Citrus aurantium var. sinensis</name>
    <dbReference type="NCBI Taxonomy" id="2711"/>
    <lineage>
        <taxon>Eukaryota</taxon>
        <taxon>Viridiplantae</taxon>
        <taxon>Streptophyta</taxon>
        <taxon>Embryophyta</taxon>
        <taxon>Tracheophyta</taxon>
        <taxon>Spermatophyta</taxon>
        <taxon>Magnoliopsida</taxon>
        <taxon>eudicotyledons</taxon>
        <taxon>Gunneridae</taxon>
        <taxon>Pentapetalae</taxon>
        <taxon>rosids</taxon>
        <taxon>malvids</taxon>
        <taxon>Sapindales</taxon>
        <taxon>Rutaceae</taxon>
        <taxon>Aurantioideae</taxon>
        <taxon>Citrus</taxon>
    </lineage>
</organism>
<accession>A0A067FAD6</accession>
<dbReference type="AlphaFoldDB" id="A0A067FAD6"/>
<feature type="domain" description="F-box" evidence="1">
    <location>
        <begin position="4"/>
        <end position="45"/>
    </location>
</feature>
<dbReference type="PaxDb" id="2711-XP_006480084.1"/>
<dbReference type="SMART" id="SM00256">
    <property type="entry name" value="FBOX"/>
    <property type="match status" value="1"/>
</dbReference>
<name>A0A067FAD6_CITSI</name>
<dbReference type="NCBIfam" id="TIGR01640">
    <property type="entry name" value="F_box_assoc_1"/>
    <property type="match status" value="1"/>
</dbReference>
<evidence type="ECO:0000313" key="3">
    <source>
        <dbReference type="Proteomes" id="UP000027120"/>
    </source>
</evidence>
<keyword evidence="3" id="KW-1185">Reference proteome</keyword>
<dbReference type="EMBL" id="KK784932">
    <property type="protein sequence ID" value="KDO60442.1"/>
    <property type="molecule type" value="Genomic_DNA"/>
</dbReference>
<dbReference type="Gene3D" id="1.20.1280.50">
    <property type="match status" value="1"/>
</dbReference>
<dbReference type="InterPro" id="IPR017451">
    <property type="entry name" value="F-box-assoc_interact_dom"/>
</dbReference>
<dbReference type="Pfam" id="PF08268">
    <property type="entry name" value="FBA_3"/>
    <property type="match status" value="1"/>
</dbReference>